<name>G0HQJ2_HALHT</name>
<dbReference type="Gene3D" id="2.60.200.30">
    <property type="entry name" value="Probable inorganic polyphosphate/atp-NAD kinase, domain 2"/>
    <property type="match status" value="1"/>
</dbReference>
<dbReference type="InterPro" id="IPR016064">
    <property type="entry name" value="NAD/diacylglycerol_kinase_sf"/>
</dbReference>
<dbReference type="EMBL" id="CP002921">
    <property type="protein sequence ID" value="AEM56988.1"/>
    <property type="molecule type" value="Genomic_DNA"/>
</dbReference>
<evidence type="ECO:0000313" key="2">
    <source>
        <dbReference type="Proteomes" id="UP000005629"/>
    </source>
</evidence>
<dbReference type="STRING" id="634497.HAH_1374"/>
<dbReference type="GO" id="GO:0019674">
    <property type="term" value="P:NAD+ metabolic process"/>
    <property type="evidence" value="ECO:0007669"/>
    <property type="project" value="InterPro"/>
</dbReference>
<dbReference type="HOGENOM" id="CLU_008831_2_0_2"/>
<evidence type="ECO:0000313" key="1">
    <source>
        <dbReference type="EMBL" id="AEM56988.1"/>
    </source>
</evidence>
<accession>G0HQJ2</accession>
<dbReference type="EC" id="2.7.1.23" evidence="1"/>
<dbReference type="Proteomes" id="UP000005629">
    <property type="component" value="Chromosome I"/>
</dbReference>
<keyword evidence="1" id="KW-0418">Kinase</keyword>
<organism evidence="1 2">
    <name type="scientific">Haloarcula hispanica (strain ATCC 33960 / DSM 4426 / JCM 8911 / NBRC 102182 / NCIMB 2187 / VKM B-1755)</name>
    <dbReference type="NCBI Taxonomy" id="634497"/>
    <lineage>
        <taxon>Archaea</taxon>
        <taxon>Methanobacteriati</taxon>
        <taxon>Methanobacteriota</taxon>
        <taxon>Stenosarchaea group</taxon>
        <taxon>Halobacteria</taxon>
        <taxon>Halobacteriales</taxon>
        <taxon>Haloarculaceae</taxon>
        <taxon>Haloarcula</taxon>
    </lineage>
</organism>
<proteinExistence type="predicted"/>
<dbReference type="AlphaFoldDB" id="G0HQJ2"/>
<gene>
    <name evidence="1" type="ordered locus">HAH_1374</name>
</gene>
<protein>
    <submittedName>
        <fullName evidence="1">ATP-NAD kinase</fullName>
        <ecNumber evidence="1">2.7.1.23</ecNumber>
    </submittedName>
</protein>
<dbReference type="SUPFAM" id="SSF111331">
    <property type="entry name" value="NAD kinase/diacylglycerol kinase-like"/>
    <property type="match status" value="1"/>
</dbReference>
<dbReference type="KEGG" id="hhi:HAH_1374"/>
<dbReference type="GO" id="GO:0003951">
    <property type="term" value="F:NAD+ kinase activity"/>
    <property type="evidence" value="ECO:0007669"/>
    <property type="project" value="UniProtKB-EC"/>
</dbReference>
<sequence length="238" mass="24467">MMGTPVGVVGDDAIADELRDAGVAVERGSDGTVPKTDRVVAVGEDAVAAAARVDGDPLVLPVAAGRGVRSVPRDDAVAAVSGLADARVETHPVLRVAMPDGTVEQAFWDVTLVTADAARISEFTIASTADRIGQFRADGVVIATAAGSPGYVHRVGGPILAPSDQAVVAPIAPFATDPDHWVLPVAGLSASVERDEATVELLVDDRVSQPVGYQESITISLGSPVRTAVVDESQSRFE</sequence>
<dbReference type="eggNOG" id="arCOG01348">
    <property type="taxonomic scope" value="Archaea"/>
</dbReference>
<dbReference type="Pfam" id="PF20143">
    <property type="entry name" value="NAD_kinase_C"/>
    <property type="match status" value="1"/>
</dbReference>
<keyword evidence="1" id="KW-0808">Transferase</keyword>
<reference evidence="1 2" key="1">
    <citation type="journal article" date="2011" name="J. Bacteriol.">
        <title>Complete genome sequence of Haloarcula hispanica, a model haloarchaeon for studying genetics, metabolism, and virus-host interaction.</title>
        <authorList>
            <person name="Liu H."/>
            <person name="Wu Z."/>
            <person name="Li M."/>
            <person name="Zhang F."/>
            <person name="Zheng H."/>
            <person name="Han J."/>
            <person name="Liu J."/>
            <person name="Zhou J."/>
            <person name="Wang S."/>
            <person name="Xiang H."/>
        </authorList>
    </citation>
    <scope>NUCLEOTIDE SEQUENCE [LARGE SCALE GENOMIC DNA]</scope>
    <source>
        <strain evidence="2">ATCC 33960 / DSM 4426 / JCM 8911 / NBRC 102182 / NCIMB 2187 / VKM B-1755</strain>
    </source>
</reference>
<dbReference type="InterPro" id="IPR017437">
    <property type="entry name" value="ATP-NAD_kinase_PpnK-typ_C"/>
</dbReference>